<organism evidence="2 3">
    <name type="scientific">Candidatus Nomurabacteria bacterium RIFCSPLOWO2_01_FULL_40_15</name>
    <dbReference type="NCBI Taxonomy" id="1801772"/>
    <lineage>
        <taxon>Bacteria</taxon>
        <taxon>Candidatus Nomuraibacteriota</taxon>
    </lineage>
</organism>
<dbReference type="EMBL" id="MFUW01000031">
    <property type="protein sequence ID" value="OGI89421.1"/>
    <property type="molecule type" value="Genomic_DNA"/>
</dbReference>
<dbReference type="InterPro" id="IPR041685">
    <property type="entry name" value="AAA_GajA/Old/RecF-like"/>
</dbReference>
<feature type="domain" description="Endonuclease GajA/Old nuclease/RecF-like AAA" evidence="1">
    <location>
        <begin position="86"/>
        <end position="245"/>
    </location>
</feature>
<dbReference type="SUPFAM" id="SSF52540">
    <property type="entry name" value="P-loop containing nucleoside triphosphate hydrolases"/>
    <property type="match status" value="1"/>
</dbReference>
<comment type="caution">
    <text evidence="2">The sequence shown here is derived from an EMBL/GenBank/DDBJ whole genome shotgun (WGS) entry which is preliminary data.</text>
</comment>
<dbReference type="Gene3D" id="3.40.50.300">
    <property type="entry name" value="P-loop containing nucleotide triphosphate hydrolases"/>
    <property type="match status" value="1"/>
</dbReference>
<proteinExistence type="predicted"/>
<dbReference type="PANTHER" id="PTHR43581">
    <property type="entry name" value="ATP/GTP PHOSPHATASE"/>
    <property type="match status" value="1"/>
</dbReference>
<reference evidence="2 3" key="1">
    <citation type="journal article" date="2016" name="Nat. Commun.">
        <title>Thousands of microbial genomes shed light on interconnected biogeochemical processes in an aquifer system.</title>
        <authorList>
            <person name="Anantharaman K."/>
            <person name="Brown C.T."/>
            <person name="Hug L.A."/>
            <person name="Sharon I."/>
            <person name="Castelle C.J."/>
            <person name="Probst A.J."/>
            <person name="Thomas B.C."/>
            <person name="Singh A."/>
            <person name="Wilkins M.J."/>
            <person name="Karaoz U."/>
            <person name="Brodie E.L."/>
            <person name="Williams K.H."/>
            <person name="Hubbard S.S."/>
            <person name="Banfield J.F."/>
        </authorList>
    </citation>
    <scope>NUCLEOTIDE SEQUENCE [LARGE SCALE GENOMIC DNA]</scope>
</reference>
<evidence type="ECO:0000313" key="2">
    <source>
        <dbReference type="EMBL" id="OGI89421.1"/>
    </source>
</evidence>
<sequence>MNKFMESIKLKKEYLPLNENFKLENLKKMNIIVGKNNVGKTRFFEAVERDYGKEIDIIFIRANDVNPADDHFKGTAATSSLIKRVSKLFNNLNIEPELKNIKKIKGSLESLVEKINNNFQDFTNNKELEISNKIGSNLKIETVIQSLINKFEISEVGVNDLLDLKNIGQGYQRILIASILKSYIDLVKDIGIKDPKKDDRQILLLFEEPEVFLHPQLKRTLNSVLKKISDIPNYTVIISTHDPYFLWSNKNDDDIKIYSFVKENGLTLVKTDNISFEIEDEMLHISLFNDLIKKMKQKGDSIGLGNTTNDTMVDTSKNMEKYIPKGFSSIKKDYIWNDNTYNVVLPIYIRNVLHHRTTDDYSGKELEDSVKILNVILSNIS</sequence>
<dbReference type="Pfam" id="PF13175">
    <property type="entry name" value="AAA_15"/>
    <property type="match status" value="1"/>
</dbReference>
<dbReference type="Proteomes" id="UP000176814">
    <property type="component" value="Unassembled WGS sequence"/>
</dbReference>
<evidence type="ECO:0000259" key="1">
    <source>
        <dbReference type="Pfam" id="PF13175"/>
    </source>
</evidence>
<accession>A0A1F6X5P5</accession>
<dbReference type="AlphaFoldDB" id="A0A1F6X5P5"/>
<dbReference type="InterPro" id="IPR051396">
    <property type="entry name" value="Bact_Antivir_Def_Nuclease"/>
</dbReference>
<dbReference type="InterPro" id="IPR027417">
    <property type="entry name" value="P-loop_NTPase"/>
</dbReference>
<protein>
    <recommendedName>
        <fullName evidence="1">Endonuclease GajA/Old nuclease/RecF-like AAA domain-containing protein</fullName>
    </recommendedName>
</protein>
<gene>
    <name evidence="2" type="ORF">A2911_02540</name>
</gene>
<evidence type="ECO:0000313" key="3">
    <source>
        <dbReference type="Proteomes" id="UP000176814"/>
    </source>
</evidence>
<dbReference type="PANTHER" id="PTHR43581:SF4">
    <property type="entry name" value="ATP_GTP PHOSPHATASE"/>
    <property type="match status" value="1"/>
</dbReference>
<name>A0A1F6X5P5_9BACT</name>